<evidence type="ECO:0000256" key="1">
    <source>
        <dbReference type="ARBA" id="ARBA00004613"/>
    </source>
</evidence>
<dbReference type="Pfam" id="PF03367">
    <property type="entry name" value="Zn_ribbon_ZPR1"/>
    <property type="match status" value="1"/>
</dbReference>
<dbReference type="FunFam" id="2.20.25.420:FF:000001">
    <property type="entry name" value="Zinc finger protein ZPR1"/>
    <property type="match status" value="1"/>
</dbReference>
<organism evidence="15">
    <name type="scientific">Brassica napus</name>
    <name type="common">Rape</name>
    <dbReference type="NCBI Taxonomy" id="3708"/>
    <lineage>
        <taxon>Eukaryota</taxon>
        <taxon>Viridiplantae</taxon>
        <taxon>Streptophyta</taxon>
        <taxon>Embryophyta</taxon>
        <taxon>Tracheophyta</taxon>
        <taxon>Spermatophyta</taxon>
        <taxon>Magnoliopsida</taxon>
        <taxon>eudicotyledons</taxon>
        <taxon>Gunneridae</taxon>
        <taxon>Pentapetalae</taxon>
        <taxon>rosids</taxon>
        <taxon>malvids</taxon>
        <taxon>Brassicales</taxon>
        <taxon>Brassicaceae</taxon>
        <taxon>Brassiceae</taxon>
        <taxon>Brassica</taxon>
    </lineage>
</organism>
<keyword evidence="9" id="KW-0378">Hydrolase</keyword>
<comment type="subcellular location">
    <subcellularLocation>
        <location evidence="1">Secreted</location>
    </subcellularLocation>
</comment>
<dbReference type="InterPro" id="IPR001563">
    <property type="entry name" value="Peptidase_S10"/>
</dbReference>
<keyword evidence="8" id="KW-0863">Zinc-finger</keyword>
<evidence type="ECO:0000256" key="7">
    <source>
        <dbReference type="ARBA" id="ARBA00022729"/>
    </source>
</evidence>
<evidence type="ECO:0000256" key="6">
    <source>
        <dbReference type="ARBA" id="ARBA00022723"/>
    </source>
</evidence>
<dbReference type="Pfam" id="PF00450">
    <property type="entry name" value="Peptidase_S10"/>
    <property type="match status" value="1"/>
</dbReference>
<evidence type="ECO:0000256" key="12">
    <source>
        <dbReference type="ARBA" id="ARBA00023180"/>
    </source>
</evidence>
<keyword evidence="6" id="KW-0479">Metal-binding</keyword>
<dbReference type="FunFam" id="3.40.50.11320:FF:000002">
    <property type="entry name" value="Carboxypeptidase"/>
    <property type="match status" value="1"/>
</dbReference>
<dbReference type="InterPro" id="IPR040141">
    <property type="entry name" value="ZPR1"/>
</dbReference>
<dbReference type="EMBL" id="HG994367">
    <property type="protein sequence ID" value="CAF1698221.1"/>
    <property type="molecule type" value="Genomic_DNA"/>
</dbReference>
<dbReference type="InterPro" id="IPR004457">
    <property type="entry name" value="Znf_ZPR1"/>
</dbReference>
<evidence type="ECO:0000256" key="11">
    <source>
        <dbReference type="ARBA" id="ARBA00023157"/>
    </source>
</evidence>
<dbReference type="Gene3D" id="2.60.120.1040">
    <property type="entry name" value="ZPR1, A/B domain"/>
    <property type="match status" value="1"/>
</dbReference>
<dbReference type="Proteomes" id="UP001295469">
    <property type="component" value="Chromosome C03"/>
</dbReference>
<evidence type="ECO:0000256" key="10">
    <source>
        <dbReference type="ARBA" id="ARBA00022833"/>
    </source>
</evidence>
<keyword evidence="11" id="KW-1015">Disulfide bond</keyword>
<reference evidence="15" key="1">
    <citation type="submission" date="2021-01" db="EMBL/GenBank/DDBJ databases">
        <authorList>
            <consortium name="Genoscope - CEA"/>
            <person name="William W."/>
        </authorList>
    </citation>
    <scope>NUCLEOTIDE SEQUENCE</scope>
</reference>
<evidence type="ECO:0000256" key="5">
    <source>
        <dbReference type="ARBA" id="ARBA00022670"/>
    </source>
</evidence>
<dbReference type="Pfam" id="PF22794">
    <property type="entry name" value="jr-ZPR1"/>
    <property type="match status" value="1"/>
</dbReference>
<evidence type="ECO:0000256" key="3">
    <source>
        <dbReference type="ARBA" id="ARBA00009431"/>
    </source>
</evidence>
<gene>
    <name evidence="15" type="ORF">DARMORV10_C03P12370.1</name>
</gene>
<dbReference type="Gene3D" id="3.40.50.1820">
    <property type="entry name" value="alpha/beta hydrolase"/>
    <property type="match status" value="1"/>
</dbReference>
<evidence type="ECO:0000256" key="13">
    <source>
        <dbReference type="SAM" id="MobiDB-lite"/>
    </source>
</evidence>
<keyword evidence="12" id="KW-0325">Glycoprotein</keyword>
<dbReference type="InterPro" id="IPR056180">
    <property type="entry name" value="ZPR1_jr_dom"/>
</dbReference>
<dbReference type="GO" id="GO:0008270">
    <property type="term" value="F:zinc ion binding"/>
    <property type="evidence" value="ECO:0007669"/>
    <property type="project" value="UniProtKB-KW"/>
</dbReference>
<keyword evidence="10" id="KW-0862">Zinc</keyword>
<dbReference type="GO" id="GO:0006508">
    <property type="term" value="P:proteolysis"/>
    <property type="evidence" value="ECO:0007669"/>
    <property type="project" value="UniProtKB-KW"/>
</dbReference>
<dbReference type="GO" id="GO:0004185">
    <property type="term" value="F:serine-type carboxypeptidase activity"/>
    <property type="evidence" value="ECO:0007669"/>
    <property type="project" value="InterPro"/>
</dbReference>
<comment type="similarity">
    <text evidence="3">Belongs to the peptidase S10 family.</text>
</comment>
<dbReference type="Gene3D" id="3.40.50.11320">
    <property type="match status" value="1"/>
</dbReference>
<comment type="similarity">
    <text evidence="2">Belongs to the ZPR1 family.</text>
</comment>
<evidence type="ECO:0000256" key="8">
    <source>
        <dbReference type="ARBA" id="ARBA00022771"/>
    </source>
</evidence>
<proteinExistence type="inferred from homology"/>
<dbReference type="PRINTS" id="PR00724">
    <property type="entry name" value="CRBOXYPTASEC"/>
</dbReference>
<dbReference type="AlphaFoldDB" id="A0A816HZN2"/>
<evidence type="ECO:0000259" key="14">
    <source>
        <dbReference type="SMART" id="SM00709"/>
    </source>
</evidence>
<keyword evidence="7" id="KW-0732">Signal</keyword>
<accession>A0A816HZN2</accession>
<keyword evidence="4" id="KW-0121">Carboxypeptidase</keyword>
<name>A0A816HZN2_BRANA</name>
<dbReference type="FunFam" id="2.60.120.1040:FF:000002">
    <property type="entry name" value="zinc finger protein ZPR1"/>
    <property type="match status" value="1"/>
</dbReference>
<dbReference type="GO" id="GO:0005576">
    <property type="term" value="C:extracellular region"/>
    <property type="evidence" value="ECO:0007669"/>
    <property type="project" value="UniProtKB-SubCell"/>
</dbReference>
<dbReference type="InterPro" id="IPR029058">
    <property type="entry name" value="AB_hydrolase_fold"/>
</dbReference>
<feature type="region of interest" description="Disordered" evidence="13">
    <location>
        <begin position="223"/>
        <end position="244"/>
    </location>
</feature>
<evidence type="ECO:0000256" key="4">
    <source>
        <dbReference type="ARBA" id="ARBA00022645"/>
    </source>
</evidence>
<sequence>MDNGEEQQIDVGSVVEAVSADHSFGAPLYVVESMCMRCGENGTSRFLLTLIPHFRKVLISAFECPHCGERNNEVQFAGKIQTRGCCYHLEVLAGDAKIFDRQVVKSESATIKIPELDFEIPPEAQRGSLSTVEGILARAADELSALQEERKKVDPKTAEAIDQFLYKLRACAKAETPFTFVLDDPAGNSFVENPHAPSPDPSLTIKFYDRTPEQQATLGYLADPSQAGHSEGSLATPSGETGSIPHGTIGATAGHRAIAQSNSTDISDNLFSYSAPEEVMTFPSTCGACMKQCETRMFVTTSETIDDSVGPHGVSSFFSLVLRQTIDPHGVSDSNSSPFKKKSNIVKVRENKNDKQLLNRSSTSDIIDINIINKRARGGQDQGTSRATKSRILTVFRLRYCERSLILINIQNMKVGNGDTDRHYDRLGAVTYWWSHAMISDRSYNSILKHCSFTENTNSNECDYALYYATVVEFGQVNGYSIYSPLCVPKTNQTKFMHGGILVEEEDPCTESYAEIYYNRPDVQRAMHANLTSIPYKWTVCNEILFKYWDWGNSDHSMLPTYKELMAAGLRIWVFSGDTDSVVPVTATRLSISHLNLTVKTRWYPWYSGNQVGGWTEVYEGLTFATVRGAGHEVPVLQPERALILLRSFLAGKELPRSY</sequence>
<keyword evidence="5" id="KW-0645">Protease</keyword>
<dbReference type="SUPFAM" id="SSF53474">
    <property type="entry name" value="alpha/beta-Hydrolases"/>
    <property type="match status" value="1"/>
</dbReference>
<protein>
    <submittedName>
        <fullName evidence="15">(rape) hypothetical protein</fullName>
    </submittedName>
</protein>
<dbReference type="Gene3D" id="2.20.25.420">
    <property type="entry name" value="ZPR1, zinc finger domain"/>
    <property type="match status" value="2"/>
</dbReference>
<evidence type="ECO:0000256" key="9">
    <source>
        <dbReference type="ARBA" id="ARBA00022801"/>
    </source>
</evidence>
<dbReference type="InterPro" id="IPR042451">
    <property type="entry name" value="ZPR1_A/B_dom"/>
</dbReference>
<evidence type="ECO:0000313" key="15">
    <source>
        <dbReference type="EMBL" id="CAF1698221.1"/>
    </source>
</evidence>
<dbReference type="NCBIfam" id="TIGR00310">
    <property type="entry name" value="ZPR1_znf"/>
    <property type="match status" value="1"/>
</dbReference>
<feature type="domain" description="Zinc finger ZPR1-type" evidence="14">
    <location>
        <begin position="33"/>
        <end position="193"/>
    </location>
</feature>
<dbReference type="PROSITE" id="PS00560">
    <property type="entry name" value="CARBOXYPEPT_SER_HIS"/>
    <property type="match status" value="1"/>
</dbReference>
<dbReference type="InterPro" id="IPR042452">
    <property type="entry name" value="ZPR1_Znf1/2"/>
</dbReference>
<dbReference type="SMART" id="SM00709">
    <property type="entry name" value="Zpr1"/>
    <property type="match status" value="1"/>
</dbReference>
<dbReference type="PANTHER" id="PTHR10876">
    <property type="entry name" value="ZINC FINGER PROTEIN ZPR1"/>
    <property type="match status" value="1"/>
</dbReference>
<dbReference type="InterPro" id="IPR033124">
    <property type="entry name" value="Ser_caboxypep_his_AS"/>
</dbReference>
<dbReference type="PANTHER" id="PTHR10876:SF0">
    <property type="entry name" value="ZINC FINGER PROTEIN ZPR1"/>
    <property type="match status" value="1"/>
</dbReference>
<dbReference type="Gene3D" id="6.10.250.940">
    <property type="match status" value="1"/>
</dbReference>
<evidence type="ECO:0000256" key="2">
    <source>
        <dbReference type="ARBA" id="ARBA00008354"/>
    </source>
</evidence>